<comment type="caution">
    <text evidence="2">The sequence shown here is derived from an EMBL/GenBank/DDBJ whole genome shotgun (WGS) entry which is preliminary data.</text>
</comment>
<proteinExistence type="predicted"/>
<evidence type="ECO:0000256" key="1">
    <source>
        <dbReference type="SAM" id="MobiDB-lite"/>
    </source>
</evidence>
<name>A0A9P6CQ29_9AGAR</name>
<dbReference type="EMBL" id="MU155336">
    <property type="protein sequence ID" value="KAF9475356.1"/>
    <property type="molecule type" value="Genomic_DNA"/>
</dbReference>
<evidence type="ECO:0000313" key="3">
    <source>
        <dbReference type="Proteomes" id="UP000807469"/>
    </source>
</evidence>
<reference evidence="2" key="1">
    <citation type="submission" date="2020-11" db="EMBL/GenBank/DDBJ databases">
        <authorList>
            <consortium name="DOE Joint Genome Institute"/>
            <person name="Ahrendt S."/>
            <person name="Riley R."/>
            <person name="Andreopoulos W."/>
            <person name="Labutti K."/>
            <person name="Pangilinan J."/>
            <person name="Ruiz-Duenas F.J."/>
            <person name="Barrasa J.M."/>
            <person name="Sanchez-Garcia M."/>
            <person name="Camarero S."/>
            <person name="Miyauchi S."/>
            <person name="Serrano A."/>
            <person name="Linde D."/>
            <person name="Babiker R."/>
            <person name="Drula E."/>
            <person name="Ayuso-Fernandez I."/>
            <person name="Pacheco R."/>
            <person name="Padilla G."/>
            <person name="Ferreira P."/>
            <person name="Barriuso J."/>
            <person name="Kellner H."/>
            <person name="Castanera R."/>
            <person name="Alfaro M."/>
            <person name="Ramirez L."/>
            <person name="Pisabarro A.G."/>
            <person name="Kuo A."/>
            <person name="Tritt A."/>
            <person name="Lipzen A."/>
            <person name="He G."/>
            <person name="Yan M."/>
            <person name="Ng V."/>
            <person name="Cullen D."/>
            <person name="Martin F."/>
            <person name="Rosso M.-N."/>
            <person name="Henrissat B."/>
            <person name="Hibbett D."/>
            <person name="Martinez A.T."/>
            <person name="Grigoriev I.V."/>
        </authorList>
    </citation>
    <scope>NUCLEOTIDE SEQUENCE</scope>
    <source>
        <strain evidence="2">CIRM-BRFM 674</strain>
    </source>
</reference>
<accession>A0A9P6CQ29</accession>
<feature type="compositionally biased region" description="Low complexity" evidence="1">
    <location>
        <begin position="16"/>
        <end position="31"/>
    </location>
</feature>
<feature type="compositionally biased region" description="Polar residues" evidence="1">
    <location>
        <begin position="55"/>
        <end position="67"/>
    </location>
</feature>
<evidence type="ECO:0000313" key="2">
    <source>
        <dbReference type="EMBL" id="KAF9475356.1"/>
    </source>
</evidence>
<gene>
    <name evidence="2" type="ORF">BDN70DRAFT_935960</name>
</gene>
<dbReference type="AlphaFoldDB" id="A0A9P6CQ29"/>
<keyword evidence="3" id="KW-1185">Reference proteome</keyword>
<feature type="region of interest" description="Disordered" evidence="1">
    <location>
        <begin position="1"/>
        <end position="96"/>
    </location>
</feature>
<organism evidence="2 3">
    <name type="scientific">Pholiota conissans</name>
    <dbReference type="NCBI Taxonomy" id="109636"/>
    <lineage>
        <taxon>Eukaryota</taxon>
        <taxon>Fungi</taxon>
        <taxon>Dikarya</taxon>
        <taxon>Basidiomycota</taxon>
        <taxon>Agaricomycotina</taxon>
        <taxon>Agaricomycetes</taxon>
        <taxon>Agaricomycetidae</taxon>
        <taxon>Agaricales</taxon>
        <taxon>Agaricineae</taxon>
        <taxon>Strophariaceae</taxon>
        <taxon>Pholiota</taxon>
    </lineage>
</organism>
<sequence length="323" mass="35421">MSTPTPGPDHSHPAFSNNSPSSVSMSRSSPNGHRPPQFYDSRGVLHPNILPPINASPTRQQQINSLRPQLLDPKSIPNPATLPISQTSPRKLGQSPFPMALRLGLGPSQGNLPPHPSGSQNLFFPYAVRTAVASGSHSSNPIDVDTLENIPNLVKPSAPPLGHVRPILPSLFPKSNAQGSSALNTNVHRRSVKRVIVFSNKDQNGRRVPISLKECLEGTADIESPDARVFSAEEKKIFVFDSPYVNSWNEPIRRTDLMSMVTPEGAPKDMLTKRQLAALIAKEIYESYKEGWSGVAEMRNVCYVGQWDDNVWRLGFGYSIPPN</sequence>
<dbReference type="Proteomes" id="UP000807469">
    <property type="component" value="Unassembled WGS sequence"/>
</dbReference>
<protein>
    <submittedName>
        <fullName evidence="2">Uncharacterized protein</fullName>
    </submittedName>
</protein>